<keyword evidence="1" id="KW-1003">Cell membrane</keyword>
<dbReference type="GO" id="GO:0005886">
    <property type="term" value="C:plasma membrane"/>
    <property type="evidence" value="ECO:0007669"/>
    <property type="project" value="InterPro"/>
</dbReference>
<dbReference type="InterPro" id="IPR010445">
    <property type="entry name" value="LapA_dom"/>
</dbReference>
<keyword evidence="2 6" id="KW-0812">Transmembrane</keyword>
<dbReference type="KEGG" id="mpt:Mpe_A2246"/>
<dbReference type="AlphaFoldDB" id="A2SI13"/>
<dbReference type="STRING" id="420662.Mpe_A2246"/>
<evidence type="ECO:0000313" key="8">
    <source>
        <dbReference type="EMBL" id="ABM95202.1"/>
    </source>
</evidence>
<organism evidence="8 9">
    <name type="scientific">Methylibium petroleiphilum (strain ATCC BAA-1232 / LMG 22953 / PM1)</name>
    <dbReference type="NCBI Taxonomy" id="420662"/>
    <lineage>
        <taxon>Bacteria</taxon>
        <taxon>Pseudomonadati</taxon>
        <taxon>Pseudomonadota</taxon>
        <taxon>Betaproteobacteria</taxon>
        <taxon>Burkholderiales</taxon>
        <taxon>Sphaerotilaceae</taxon>
        <taxon>Methylibium</taxon>
    </lineage>
</organism>
<proteinExistence type="predicted"/>
<dbReference type="Pfam" id="PF06305">
    <property type="entry name" value="LapA_dom"/>
    <property type="match status" value="1"/>
</dbReference>
<dbReference type="eggNOG" id="COG5416">
    <property type="taxonomic scope" value="Bacteria"/>
</dbReference>
<keyword evidence="4 6" id="KW-0472">Membrane</keyword>
<evidence type="ECO:0000256" key="3">
    <source>
        <dbReference type="ARBA" id="ARBA00022989"/>
    </source>
</evidence>
<dbReference type="Proteomes" id="UP000000366">
    <property type="component" value="Chromosome"/>
</dbReference>
<evidence type="ECO:0000256" key="5">
    <source>
        <dbReference type="SAM" id="MobiDB-lite"/>
    </source>
</evidence>
<dbReference type="EMBL" id="CP000555">
    <property type="protein sequence ID" value="ABM95202.1"/>
    <property type="molecule type" value="Genomic_DNA"/>
</dbReference>
<evidence type="ECO:0000256" key="6">
    <source>
        <dbReference type="SAM" id="Phobius"/>
    </source>
</evidence>
<evidence type="ECO:0000256" key="2">
    <source>
        <dbReference type="ARBA" id="ARBA00022692"/>
    </source>
</evidence>
<evidence type="ECO:0000256" key="1">
    <source>
        <dbReference type="ARBA" id="ARBA00022475"/>
    </source>
</evidence>
<evidence type="ECO:0000256" key="4">
    <source>
        <dbReference type="ARBA" id="ARBA00023136"/>
    </source>
</evidence>
<reference evidence="8 9" key="1">
    <citation type="journal article" date="2007" name="J. Bacteriol.">
        <title>Whole-genome analysis of the methyl tert-butyl ether-degrading beta-proteobacterium Methylibium petroleiphilum PM1.</title>
        <authorList>
            <person name="Kane S.R."/>
            <person name="Chakicherla A.Y."/>
            <person name="Chain P.S.G."/>
            <person name="Schmidt R."/>
            <person name="Shin M.W."/>
            <person name="Legler T.C."/>
            <person name="Scow K.M."/>
            <person name="Larimer F.W."/>
            <person name="Lucas S.M."/>
            <person name="Richardson P.M."/>
            <person name="Hristova K.R."/>
        </authorList>
    </citation>
    <scope>NUCLEOTIDE SEQUENCE [LARGE SCALE GENOMIC DNA]</scope>
    <source>
        <strain evidence="9">ATCC BAA-1232 / LMG 22953 / PM1</strain>
    </source>
</reference>
<evidence type="ECO:0000259" key="7">
    <source>
        <dbReference type="Pfam" id="PF06305"/>
    </source>
</evidence>
<accession>A2SI13</accession>
<protein>
    <recommendedName>
        <fullName evidence="7">Lipopolysaccharide assembly protein A domain-containing protein</fullName>
    </recommendedName>
</protein>
<gene>
    <name evidence="8" type="ordered locus">Mpe_A2246</name>
</gene>
<sequence>MPSLESLAMRALNWLLRAAIFFALFAFALNNQHDAALKWFFGHEWRAPMVFIVLGAFGLGCALGIFAMLPSWWKHRRVAQQQLPRTETATTMLDADAARSTEPSFPEHPPRDGL</sequence>
<feature type="region of interest" description="Disordered" evidence="5">
    <location>
        <begin position="83"/>
        <end position="114"/>
    </location>
</feature>
<evidence type="ECO:0000313" key="9">
    <source>
        <dbReference type="Proteomes" id="UP000000366"/>
    </source>
</evidence>
<keyword evidence="9" id="KW-1185">Reference proteome</keyword>
<feature type="transmembrane region" description="Helical" evidence="6">
    <location>
        <begin position="49"/>
        <end position="69"/>
    </location>
</feature>
<dbReference type="HOGENOM" id="CLU_160072_1_0_4"/>
<feature type="domain" description="Lipopolysaccharide assembly protein A" evidence="7">
    <location>
        <begin position="30"/>
        <end position="81"/>
    </location>
</feature>
<keyword evidence="3 6" id="KW-1133">Transmembrane helix</keyword>
<feature type="transmembrane region" description="Helical" evidence="6">
    <location>
        <begin position="12"/>
        <end position="29"/>
    </location>
</feature>
<name>A2SI13_METPP</name>